<keyword evidence="4" id="KW-1185">Reference proteome</keyword>
<sequence>MAKPKDLHALIALTQSTQALLTHYRSSLAPPNDPSASEISTNELSNPLDVIKATTTLLKSHATTLSLLLLTPPLTPSVIIAKLGDVSSGPLSGMVTAAAYTPQEGQKGDVGNIVRVEVRAQVQRLLGTWGYVLGMVLKMAERRQDGDGKAKGEGPTESERQEVLSAIGVVWEACDALLKLCADGVVGLVVKKAQELRAVLLDAIEELKEWGEDIDEDDEDEAKGSDKEDDGFGDEDDIFSASNKLGKDDKELKQLLDTSIKRLKMVGMLYQALIKRRLKTYPASSISEPTTATTNGTTLSPSKTLDELMGLLKTIPETVDDLASAFYDLDEDEAKQILEKCCNEAKHAIELVRHSWTGSEDEFTIWSKKWVSSL</sequence>
<dbReference type="InterPro" id="IPR026907">
    <property type="entry name" value="GCIP-like"/>
</dbReference>
<dbReference type="Gene3D" id="1.20.1410.10">
    <property type="entry name" value="I/LWEQ domain"/>
    <property type="match status" value="1"/>
</dbReference>
<dbReference type="AlphaFoldDB" id="A0A6A5TGJ7"/>
<dbReference type="Proteomes" id="UP000800038">
    <property type="component" value="Unassembled WGS sequence"/>
</dbReference>
<dbReference type="Pfam" id="PF13324">
    <property type="entry name" value="GCIP_N"/>
    <property type="match status" value="1"/>
</dbReference>
<feature type="region of interest" description="Disordered" evidence="1">
    <location>
        <begin position="211"/>
        <end position="235"/>
    </location>
</feature>
<accession>A0A6A5TGJ7</accession>
<proteinExistence type="predicted"/>
<name>A0A6A5TGJ7_9PLEO</name>
<evidence type="ECO:0000313" key="4">
    <source>
        <dbReference type="Proteomes" id="UP000800038"/>
    </source>
</evidence>
<feature type="domain" description="Cyclin-D1-binding protein 1-like N-terminal" evidence="2">
    <location>
        <begin position="53"/>
        <end position="213"/>
    </location>
</feature>
<protein>
    <recommendedName>
        <fullName evidence="2">Cyclin-D1-binding protein 1-like N-terminal domain-containing protein</fullName>
    </recommendedName>
</protein>
<dbReference type="InterPro" id="IPR049317">
    <property type="entry name" value="GCIP-like_N"/>
</dbReference>
<organism evidence="3 4">
    <name type="scientific">Clathrospora elynae</name>
    <dbReference type="NCBI Taxonomy" id="706981"/>
    <lineage>
        <taxon>Eukaryota</taxon>
        <taxon>Fungi</taxon>
        <taxon>Dikarya</taxon>
        <taxon>Ascomycota</taxon>
        <taxon>Pezizomycotina</taxon>
        <taxon>Dothideomycetes</taxon>
        <taxon>Pleosporomycetidae</taxon>
        <taxon>Pleosporales</taxon>
        <taxon>Diademaceae</taxon>
        <taxon>Clathrospora</taxon>
    </lineage>
</organism>
<reference evidence="3" key="1">
    <citation type="journal article" date="2020" name="Stud. Mycol.">
        <title>101 Dothideomycetes genomes: a test case for predicting lifestyles and emergence of pathogens.</title>
        <authorList>
            <person name="Haridas S."/>
            <person name="Albert R."/>
            <person name="Binder M."/>
            <person name="Bloem J."/>
            <person name="Labutti K."/>
            <person name="Salamov A."/>
            <person name="Andreopoulos B."/>
            <person name="Baker S."/>
            <person name="Barry K."/>
            <person name="Bills G."/>
            <person name="Bluhm B."/>
            <person name="Cannon C."/>
            <person name="Castanera R."/>
            <person name="Culley D."/>
            <person name="Daum C."/>
            <person name="Ezra D."/>
            <person name="Gonzalez J."/>
            <person name="Henrissat B."/>
            <person name="Kuo A."/>
            <person name="Liang C."/>
            <person name="Lipzen A."/>
            <person name="Lutzoni F."/>
            <person name="Magnuson J."/>
            <person name="Mondo S."/>
            <person name="Nolan M."/>
            <person name="Ohm R."/>
            <person name="Pangilinan J."/>
            <person name="Park H.-J."/>
            <person name="Ramirez L."/>
            <person name="Alfaro M."/>
            <person name="Sun H."/>
            <person name="Tritt A."/>
            <person name="Yoshinaga Y."/>
            <person name="Zwiers L.-H."/>
            <person name="Turgeon B."/>
            <person name="Goodwin S."/>
            <person name="Spatafora J."/>
            <person name="Crous P."/>
            <person name="Grigoriev I."/>
        </authorList>
    </citation>
    <scope>NUCLEOTIDE SEQUENCE</scope>
    <source>
        <strain evidence="3">CBS 161.51</strain>
    </source>
</reference>
<dbReference type="OrthoDB" id="4088536at2759"/>
<dbReference type="EMBL" id="ML975997">
    <property type="protein sequence ID" value="KAF1948007.1"/>
    <property type="molecule type" value="Genomic_DNA"/>
</dbReference>
<evidence type="ECO:0000259" key="2">
    <source>
        <dbReference type="Pfam" id="PF13324"/>
    </source>
</evidence>
<dbReference type="PANTHER" id="PTHR15492:SF1">
    <property type="entry name" value="CYCLIN-D1-BINDING PROTEIN 1"/>
    <property type="match status" value="1"/>
</dbReference>
<dbReference type="GO" id="GO:0005634">
    <property type="term" value="C:nucleus"/>
    <property type="evidence" value="ECO:0007669"/>
    <property type="project" value="TreeGrafter"/>
</dbReference>
<evidence type="ECO:0000313" key="3">
    <source>
        <dbReference type="EMBL" id="KAF1948007.1"/>
    </source>
</evidence>
<dbReference type="PANTHER" id="PTHR15492">
    <property type="entry name" value="CYCLIN D1-BINDING PROTEIN 1"/>
    <property type="match status" value="1"/>
</dbReference>
<evidence type="ECO:0000256" key="1">
    <source>
        <dbReference type="SAM" id="MobiDB-lite"/>
    </source>
</evidence>
<feature type="compositionally biased region" description="Acidic residues" evidence="1">
    <location>
        <begin position="212"/>
        <end position="235"/>
    </location>
</feature>
<gene>
    <name evidence="3" type="ORF">EJ02DRAFT_440164</name>
</gene>